<dbReference type="Gene3D" id="1.20.1080.10">
    <property type="entry name" value="Glycerol uptake facilitator protein"/>
    <property type="match status" value="1"/>
</dbReference>
<dbReference type="FunFam" id="1.20.1080.10:FF:000001">
    <property type="entry name" value="Probable aquaporin PIP1-2"/>
    <property type="match status" value="1"/>
</dbReference>
<dbReference type="InterPro" id="IPR022357">
    <property type="entry name" value="MIP_CS"/>
</dbReference>
<feature type="transmembrane region" description="Helical" evidence="8">
    <location>
        <begin position="122"/>
        <end position="144"/>
    </location>
</feature>
<dbReference type="SUPFAM" id="SSF81338">
    <property type="entry name" value="Aquaporin-like"/>
    <property type="match status" value="1"/>
</dbReference>
<evidence type="ECO:0000256" key="8">
    <source>
        <dbReference type="SAM" id="Phobius"/>
    </source>
</evidence>
<dbReference type="Gene3D" id="2.130.10.30">
    <property type="entry name" value="Regulator of chromosome condensation 1/beta-lactamase-inhibitor protein II"/>
    <property type="match status" value="1"/>
</dbReference>
<dbReference type="PANTHER" id="PTHR45687">
    <property type="entry name" value="AQUAPORIN OR AQUAGLYCEROPORIN RELATED"/>
    <property type="match status" value="1"/>
</dbReference>
<keyword evidence="10" id="KW-1185">Reference proteome</keyword>
<dbReference type="CDD" id="cd00333">
    <property type="entry name" value="MIP"/>
    <property type="match status" value="1"/>
</dbReference>
<evidence type="ECO:0000313" key="10">
    <source>
        <dbReference type="Proteomes" id="UP000467840"/>
    </source>
</evidence>
<name>A0A6A6KPH7_HEVBR</name>
<comment type="subcellular location">
    <subcellularLocation>
        <location evidence="1">Membrane</location>
        <topology evidence="1">Multi-pass membrane protein</topology>
    </subcellularLocation>
</comment>
<gene>
    <name evidence="9" type="ORF">GH714_039251</name>
</gene>
<comment type="caution">
    <text evidence="9">The sequence shown here is derived from an EMBL/GenBank/DDBJ whole genome shotgun (WGS) entry which is preliminary data.</text>
</comment>
<evidence type="ECO:0000313" key="9">
    <source>
        <dbReference type="EMBL" id="KAF2289943.1"/>
    </source>
</evidence>
<dbReference type="InterPro" id="IPR000425">
    <property type="entry name" value="MIP"/>
</dbReference>
<evidence type="ECO:0000256" key="7">
    <source>
        <dbReference type="RuleBase" id="RU000477"/>
    </source>
</evidence>
<sequence length="460" mass="48932">MAKDVEVGGQGGEFQAKDYNDPPPAPLIDAEEFTQWSFYRAIIAEFIATLLFLYITVLTVIGYKSQTDPAKNADPCGGVGILGIAWAFGGMIFILVYCTAGISGGHINPAVTLGLFLARKVSLVRAILYMAAQCLGAICGCGLVKAFQKAYYNRYGGGANELADGYSKGTGLGAEIIGTFVLVYTVFSATDPKRNARDSHVPVLAPLPIGFAVFMVHLATIPVTGTGINPARSFGAAVIYNQDKAWDQRCNLSSFSSSSSSFPALAHLGLDPWAYLRRIWRDNGFFCAIDASGKQDVTCWTKNTTLPSPSFSSLATSSGYLSSIPAMSSLSGGEGFLCGILANSSQALCWSSIYLGRDLVPSIYSNTAYSHIAAGKDHVCAIRGSYFSDHESGTIDCWDIVKGANNSLTSTQSSQFYDQSISNLVFSKVVSGEGYSCGRVREGGAVCWGPNSASLAFQVY</sequence>
<dbReference type="GO" id="GO:0015267">
    <property type="term" value="F:channel activity"/>
    <property type="evidence" value="ECO:0007669"/>
    <property type="project" value="InterPro"/>
</dbReference>
<feature type="transmembrane region" description="Helical" evidence="8">
    <location>
        <begin position="203"/>
        <end position="223"/>
    </location>
</feature>
<keyword evidence="3 7" id="KW-0812">Transmembrane</keyword>
<feature type="transmembrane region" description="Helical" evidence="8">
    <location>
        <begin position="75"/>
        <end position="102"/>
    </location>
</feature>
<keyword evidence="4 8" id="KW-1133">Transmembrane helix</keyword>
<feature type="transmembrane region" description="Helical" evidence="8">
    <location>
        <begin position="41"/>
        <end position="63"/>
    </location>
</feature>
<evidence type="ECO:0000256" key="5">
    <source>
        <dbReference type="ARBA" id="ARBA00023136"/>
    </source>
</evidence>
<protein>
    <submittedName>
        <fullName evidence="9">Uncharacterized protein</fullName>
    </submittedName>
</protein>
<accession>A0A6A6KPH7</accession>
<evidence type="ECO:0000256" key="6">
    <source>
        <dbReference type="ARBA" id="ARBA00038497"/>
    </source>
</evidence>
<keyword evidence="2 7" id="KW-0813">Transport</keyword>
<dbReference type="Pfam" id="PF00230">
    <property type="entry name" value="MIP"/>
    <property type="match status" value="1"/>
</dbReference>
<evidence type="ECO:0000256" key="4">
    <source>
        <dbReference type="ARBA" id="ARBA00022989"/>
    </source>
</evidence>
<dbReference type="GO" id="GO:0016020">
    <property type="term" value="C:membrane"/>
    <property type="evidence" value="ECO:0007669"/>
    <property type="project" value="UniProtKB-SubCell"/>
</dbReference>
<reference evidence="9 10" key="1">
    <citation type="journal article" date="2020" name="Mol. Plant">
        <title>The Chromosome-Based Rubber Tree Genome Provides New Insights into Spurge Genome Evolution and Rubber Biosynthesis.</title>
        <authorList>
            <person name="Liu J."/>
            <person name="Shi C."/>
            <person name="Shi C.C."/>
            <person name="Li W."/>
            <person name="Zhang Q.J."/>
            <person name="Zhang Y."/>
            <person name="Li K."/>
            <person name="Lu H.F."/>
            <person name="Shi C."/>
            <person name="Zhu S.T."/>
            <person name="Xiao Z.Y."/>
            <person name="Nan H."/>
            <person name="Yue Y."/>
            <person name="Zhu X.G."/>
            <person name="Wu Y."/>
            <person name="Hong X.N."/>
            <person name="Fan G.Y."/>
            <person name="Tong Y."/>
            <person name="Zhang D."/>
            <person name="Mao C.L."/>
            <person name="Liu Y.L."/>
            <person name="Hao S.J."/>
            <person name="Liu W.Q."/>
            <person name="Lv M.Q."/>
            <person name="Zhang H.B."/>
            <person name="Liu Y."/>
            <person name="Hu-Tang G.R."/>
            <person name="Wang J.P."/>
            <person name="Wang J.H."/>
            <person name="Sun Y.H."/>
            <person name="Ni S.B."/>
            <person name="Chen W.B."/>
            <person name="Zhang X.C."/>
            <person name="Jiao Y.N."/>
            <person name="Eichler E.E."/>
            <person name="Li G.H."/>
            <person name="Liu X."/>
            <person name="Gao L.Z."/>
        </authorList>
    </citation>
    <scope>NUCLEOTIDE SEQUENCE [LARGE SCALE GENOMIC DNA]</scope>
    <source>
        <strain evidence="10">cv. GT1</strain>
        <tissue evidence="9">Leaf</tissue>
    </source>
</reference>
<proteinExistence type="inferred from homology"/>
<evidence type="ECO:0000256" key="2">
    <source>
        <dbReference type="ARBA" id="ARBA00022448"/>
    </source>
</evidence>
<comment type="similarity">
    <text evidence="6">Belongs to the MIP/aquaporin (TC 1.A.8) family. PIP (TC 1.A.8.11) subfamily.</text>
</comment>
<organism evidence="9 10">
    <name type="scientific">Hevea brasiliensis</name>
    <name type="common">Para rubber tree</name>
    <name type="synonym">Siphonia brasiliensis</name>
    <dbReference type="NCBI Taxonomy" id="3981"/>
    <lineage>
        <taxon>Eukaryota</taxon>
        <taxon>Viridiplantae</taxon>
        <taxon>Streptophyta</taxon>
        <taxon>Embryophyta</taxon>
        <taxon>Tracheophyta</taxon>
        <taxon>Spermatophyta</taxon>
        <taxon>Magnoliopsida</taxon>
        <taxon>eudicotyledons</taxon>
        <taxon>Gunneridae</taxon>
        <taxon>Pentapetalae</taxon>
        <taxon>rosids</taxon>
        <taxon>fabids</taxon>
        <taxon>Malpighiales</taxon>
        <taxon>Euphorbiaceae</taxon>
        <taxon>Crotonoideae</taxon>
        <taxon>Micrandreae</taxon>
        <taxon>Hevea</taxon>
    </lineage>
</organism>
<dbReference type="InterPro" id="IPR009091">
    <property type="entry name" value="RCC1/BLIP-II"/>
</dbReference>
<dbReference type="AlphaFoldDB" id="A0A6A6KPH7"/>
<keyword evidence="5 8" id="KW-0472">Membrane</keyword>
<dbReference type="PROSITE" id="PS00221">
    <property type="entry name" value="MIP"/>
    <property type="match status" value="1"/>
</dbReference>
<evidence type="ECO:0000256" key="1">
    <source>
        <dbReference type="ARBA" id="ARBA00004141"/>
    </source>
</evidence>
<dbReference type="PRINTS" id="PR00783">
    <property type="entry name" value="MINTRINSICP"/>
</dbReference>
<dbReference type="NCBIfam" id="TIGR00861">
    <property type="entry name" value="MIP"/>
    <property type="match status" value="1"/>
</dbReference>
<dbReference type="Proteomes" id="UP000467840">
    <property type="component" value="Chromosome 8"/>
</dbReference>
<dbReference type="SUPFAM" id="SSF50985">
    <property type="entry name" value="RCC1/BLIP-II"/>
    <property type="match status" value="1"/>
</dbReference>
<evidence type="ECO:0000256" key="3">
    <source>
        <dbReference type="ARBA" id="ARBA00022692"/>
    </source>
</evidence>
<dbReference type="EMBL" id="JAAGAX010000016">
    <property type="protein sequence ID" value="KAF2289943.1"/>
    <property type="molecule type" value="Genomic_DNA"/>
</dbReference>
<dbReference type="InterPro" id="IPR023271">
    <property type="entry name" value="Aquaporin-like"/>
</dbReference>
<dbReference type="InterPro" id="IPR034294">
    <property type="entry name" value="Aquaporin_transptr"/>
</dbReference>